<protein>
    <submittedName>
        <fullName evidence="1">Uncharacterized protein</fullName>
    </submittedName>
</protein>
<organism evidence="1 2">
    <name type="scientific">Brassica cretica</name>
    <name type="common">Mustard</name>
    <dbReference type="NCBI Taxonomy" id="69181"/>
    <lineage>
        <taxon>Eukaryota</taxon>
        <taxon>Viridiplantae</taxon>
        <taxon>Streptophyta</taxon>
        <taxon>Embryophyta</taxon>
        <taxon>Tracheophyta</taxon>
        <taxon>Spermatophyta</taxon>
        <taxon>Magnoliopsida</taxon>
        <taxon>eudicotyledons</taxon>
        <taxon>Gunneridae</taxon>
        <taxon>Pentapetalae</taxon>
        <taxon>rosids</taxon>
        <taxon>malvids</taxon>
        <taxon>Brassicales</taxon>
        <taxon>Brassicaceae</taxon>
        <taxon>Brassiceae</taxon>
        <taxon>Brassica</taxon>
    </lineage>
</organism>
<reference evidence="1 2" key="1">
    <citation type="journal article" date="2020" name="BMC Genomics">
        <title>Intraspecific diversification of the crop wild relative Brassica cretica Lam. using demographic model selection.</title>
        <authorList>
            <person name="Kioukis A."/>
            <person name="Michalopoulou V.A."/>
            <person name="Briers L."/>
            <person name="Pirintsos S."/>
            <person name="Studholme D.J."/>
            <person name="Pavlidis P."/>
            <person name="Sarris P.F."/>
        </authorList>
    </citation>
    <scope>NUCLEOTIDE SEQUENCE [LARGE SCALE GENOMIC DNA]</scope>
    <source>
        <strain evidence="2">cv. PFS-1207/04</strain>
    </source>
</reference>
<gene>
    <name evidence="1" type="ORF">DY000_02002524</name>
</gene>
<name>A0ABQ7C8Y5_BRACR</name>
<dbReference type="Proteomes" id="UP000266723">
    <property type="component" value="Unassembled WGS sequence"/>
</dbReference>
<keyword evidence="2" id="KW-1185">Reference proteome</keyword>
<evidence type="ECO:0000313" key="2">
    <source>
        <dbReference type="Proteomes" id="UP000266723"/>
    </source>
</evidence>
<proteinExistence type="predicted"/>
<accession>A0ABQ7C8Y5</accession>
<sequence length="70" mass="7497">MSSRKHDLGRGCNGRGDVVRRSILIVGPKRINKRLPPSCPHASKDELLATSLSGAEQTAQASTIFNVIIA</sequence>
<comment type="caution">
    <text evidence="1">The sequence shown here is derived from an EMBL/GenBank/DDBJ whole genome shotgun (WGS) entry which is preliminary data.</text>
</comment>
<evidence type="ECO:0000313" key="1">
    <source>
        <dbReference type="EMBL" id="KAF3548062.1"/>
    </source>
</evidence>
<dbReference type="EMBL" id="QGKV02000832">
    <property type="protein sequence ID" value="KAF3548062.1"/>
    <property type="molecule type" value="Genomic_DNA"/>
</dbReference>